<reference evidence="2 3" key="1">
    <citation type="journal article" date="2022" name="Pathogens">
        <title>Staphylococcus ratti sp. nov. Isolated from a Lab Rat.</title>
        <authorList>
            <person name="Kovarovic V."/>
            <person name="Sedlacek I."/>
            <person name="Petras P."/>
            <person name="Kralova S."/>
            <person name="Maslanova I."/>
            <person name="Svec P."/>
            <person name="Neumann-Schaal M."/>
            <person name="Botka T."/>
            <person name="Gelbicova T."/>
            <person name="Stankova E."/>
            <person name="Doskar J."/>
            <person name="Pantucek R."/>
        </authorList>
    </citation>
    <scope>NUCLEOTIDE SEQUENCE [LARGE SCALE GENOMIC DNA]</scope>
    <source>
        <strain evidence="2 3">CCM 9025</strain>
    </source>
</reference>
<proteinExistence type="predicted"/>
<evidence type="ECO:0000313" key="3">
    <source>
        <dbReference type="Proteomes" id="UP001197626"/>
    </source>
</evidence>
<feature type="transmembrane region" description="Helical" evidence="1">
    <location>
        <begin position="12"/>
        <end position="35"/>
    </location>
</feature>
<name>A0ABY3PEA4_9STAP</name>
<keyword evidence="3" id="KW-1185">Reference proteome</keyword>
<feature type="transmembrane region" description="Helical" evidence="1">
    <location>
        <begin position="166"/>
        <end position="186"/>
    </location>
</feature>
<dbReference type="Proteomes" id="UP001197626">
    <property type="component" value="Chromosome"/>
</dbReference>
<sequence>MILLKLLEVNRVGFFAFLWGFAEATVFFIIPDVLLTYIAITQKNKVVVIRLLLLTLLGALAGGTVVYMTAQNHPDYVEEILMRVPSVQTYMLEHVINAMNSHPFIGLISGPLFGVPYKLFAYAAPHYMTIWMFIICSIPARLFRFIIVTTLAYYLSHHIFKQLKHATKIIIWLIVWIIVYIIYFGIHGL</sequence>
<dbReference type="EMBL" id="CP086654">
    <property type="protein sequence ID" value="UEX90620.1"/>
    <property type="molecule type" value="Genomic_DNA"/>
</dbReference>
<evidence type="ECO:0008006" key="4">
    <source>
        <dbReference type="Google" id="ProtNLM"/>
    </source>
</evidence>
<protein>
    <recommendedName>
        <fullName evidence="4">DedA family protein</fullName>
    </recommendedName>
</protein>
<keyword evidence="1" id="KW-1133">Transmembrane helix</keyword>
<keyword evidence="1" id="KW-0812">Transmembrane</keyword>
<feature type="transmembrane region" description="Helical" evidence="1">
    <location>
        <begin position="47"/>
        <end position="68"/>
    </location>
</feature>
<organism evidence="2 3">
    <name type="scientific">Staphylococcus ratti</name>
    <dbReference type="NCBI Taxonomy" id="2892440"/>
    <lineage>
        <taxon>Bacteria</taxon>
        <taxon>Bacillati</taxon>
        <taxon>Bacillota</taxon>
        <taxon>Bacilli</taxon>
        <taxon>Bacillales</taxon>
        <taxon>Staphylococcaceae</taxon>
        <taxon>Staphylococcus</taxon>
    </lineage>
</organism>
<keyword evidence="1" id="KW-0472">Membrane</keyword>
<evidence type="ECO:0000256" key="1">
    <source>
        <dbReference type="SAM" id="Phobius"/>
    </source>
</evidence>
<gene>
    <name evidence="2" type="ORF">LN051_02845</name>
</gene>
<dbReference type="RefSeq" id="WP_229293101.1">
    <property type="nucleotide sequence ID" value="NZ_CP086654.1"/>
</dbReference>
<accession>A0ABY3PEA4</accession>
<evidence type="ECO:0000313" key="2">
    <source>
        <dbReference type="EMBL" id="UEX90620.1"/>
    </source>
</evidence>
<feature type="transmembrane region" description="Helical" evidence="1">
    <location>
        <begin position="130"/>
        <end position="154"/>
    </location>
</feature>